<reference evidence="2 3" key="1">
    <citation type="journal article" date="2019" name="Syst. Appl. Microbiol.">
        <title>Microvirga tunisiensis sp. nov., a root nodule symbiotic bacterium isolated from Lupinus micranthus and L. luteus grown in Northern Tunisia.</title>
        <authorList>
            <person name="Msaddak A."/>
            <person name="Rejili M."/>
            <person name="Duran D."/>
            <person name="Mars M."/>
            <person name="Palacios J.M."/>
            <person name="Ruiz-Argueso T."/>
            <person name="Rey L."/>
            <person name="Imperial J."/>
        </authorList>
    </citation>
    <scope>NUCLEOTIDE SEQUENCE [LARGE SCALE GENOMIC DNA]</scope>
    <source>
        <strain evidence="2 3">Lmie10</strain>
    </source>
</reference>
<dbReference type="AlphaFoldDB" id="A0A5N7MNC4"/>
<dbReference type="EMBL" id="VOSK01000139">
    <property type="protein sequence ID" value="MPR28348.1"/>
    <property type="molecule type" value="Genomic_DNA"/>
</dbReference>
<dbReference type="SUPFAM" id="SSF74653">
    <property type="entry name" value="TolA/TonB C-terminal domain"/>
    <property type="match status" value="1"/>
</dbReference>
<dbReference type="RefSeq" id="WP_152714641.1">
    <property type="nucleotide sequence ID" value="NZ_VOSJ01000139.1"/>
</dbReference>
<feature type="region of interest" description="Disordered" evidence="1">
    <location>
        <begin position="16"/>
        <end position="39"/>
    </location>
</feature>
<feature type="compositionally biased region" description="Polar residues" evidence="1">
    <location>
        <begin position="18"/>
        <end position="39"/>
    </location>
</feature>
<evidence type="ECO:0000313" key="2">
    <source>
        <dbReference type="EMBL" id="MPR28348.1"/>
    </source>
</evidence>
<dbReference type="OrthoDB" id="7161229at2"/>
<dbReference type="Proteomes" id="UP000403266">
    <property type="component" value="Unassembled WGS sequence"/>
</dbReference>
<accession>A0A5N7MNC4</accession>
<evidence type="ECO:0000313" key="3">
    <source>
        <dbReference type="Proteomes" id="UP000403266"/>
    </source>
</evidence>
<organism evidence="2 3">
    <name type="scientific">Microvirga tunisiensis</name>
    <dbReference type="NCBI Taxonomy" id="2108360"/>
    <lineage>
        <taxon>Bacteria</taxon>
        <taxon>Pseudomonadati</taxon>
        <taxon>Pseudomonadota</taxon>
        <taxon>Alphaproteobacteria</taxon>
        <taxon>Hyphomicrobiales</taxon>
        <taxon>Methylobacteriaceae</taxon>
        <taxon>Microvirga</taxon>
    </lineage>
</organism>
<sequence length="407" mass="43969">MTVVGKKLDFGDIPSFLNAKNRNTPEPSTQRSPSSSALTDSDKLELITVLQAQIEKCHALSSDLVNYDGARPVISIKLNQDGTLRAEPSVVNSSSDKEFHILAANAITAVKRCAPLQIPARFADAYAQWREMHVQFQTTPKQRSLASIEDDFALGVINPTGRGDVCFYKDGGAAERVLDQSTKSVAIQFPNLQLRALQKVATLQDVIRGLSDGMCAAAIVPNGDIAVIKGAPRLANAELSVLDGNADPELKSRREQRDRRLADIERAGAARLAERERTRPERERKQLEIFGILLASLPREIACGTNLRCNEPLASVRMVSNFSGILESVGQRVSKNEMLVGRGGIISAHARGCRQGAYSLLEAYEGYAKNGVGQQFPMSGLVYGQVAACNAAIAEINSVAQALDIGN</sequence>
<keyword evidence="3" id="KW-1185">Reference proteome</keyword>
<proteinExistence type="predicted"/>
<protein>
    <submittedName>
        <fullName evidence="2">Uncharacterized protein</fullName>
    </submittedName>
</protein>
<gene>
    <name evidence="2" type="ORF">FS320_25155</name>
</gene>
<evidence type="ECO:0000256" key="1">
    <source>
        <dbReference type="SAM" id="MobiDB-lite"/>
    </source>
</evidence>
<comment type="caution">
    <text evidence="2">The sequence shown here is derived from an EMBL/GenBank/DDBJ whole genome shotgun (WGS) entry which is preliminary data.</text>
</comment>
<dbReference type="Gene3D" id="3.30.1150.10">
    <property type="match status" value="1"/>
</dbReference>
<name>A0A5N7MNC4_9HYPH</name>